<dbReference type="Pfam" id="PF00440">
    <property type="entry name" value="TetR_N"/>
    <property type="match status" value="1"/>
</dbReference>
<dbReference type="EMBL" id="JBHRYJ010000001">
    <property type="protein sequence ID" value="MFC3674633.1"/>
    <property type="molecule type" value="Genomic_DNA"/>
</dbReference>
<evidence type="ECO:0000256" key="1">
    <source>
        <dbReference type="ARBA" id="ARBA00023015"/>
    </source>
</evidence>
<sequence>MRRTAEDKAETRQRIVRTAGRMFRGHGLAETGVAEVMAEAGLTHGGFYRHFASKEDLAAAAIEAAFAEMRGQLQSAAAAAPPGRVLETVIDLYLTEAHRDRPDRGCVMAALGMEAPRAGGAMQEAYRRGIADLLTIYTGLIEAPTKRQAEDRAQALLAQLVGGLLVARALTDPAESKRALQTARRAALAAAGTEKDRSL</sequence>
<evidence type="ECO:0000256" key="4">
    <source>
        <dbReference type="PROSITE-ProRule" id="PRU00335"/>
    </source>
</evidence>
<organism evidence="6 7">
    <name type="scientific">Ferrovibrio xuzhouensis</name>
    <dbReference type="NCBI Taxonomy" id="1576914"/>
    <lineage>
        <taxon>Bacteria</taxon>
        <taxon>Pseudomonadati</taxon>
        <taxon>Pseudomonadota</taxon>
        <taxon>Alphaproteobacteria</taxon>
        <taxon>Rhodospirillales</taxon>
        <taxon>Rhodospirillaceae</taxon>
        <taxon>Ferrovibrio</taxon>
    </lineage>
</organism>
<evidence type="ECO:0000313" key="6">
    <source>
        <dbReference type="EMBL" id="MFC3674633.1"/>
    </source>
</evidence>
<dbReference type="SUPFAM" id="SSF46689">
    <property type="entry name" value="Homeodomain-like"/>
    <property type="match status" value="1"/>
</dbReference>
<dbReference type="SUPFAM" id="SSF48498">
    <property type="entry name" value="Tetracyclin repressor-like, C-terminal domain"/>
    <property type="match status" value="1"/>
</dbReference>
<dbReference type="RefSeq" id="WP_379721939.1">
    <property type="nucleotide sequence ID" value="NZ_JBHRYJ010000001.1"/>
</dbReference>
<dbReference type="Proteomes" id="UP001595711">
    <property type="component" value="Unassembled WGS sequence"/>
</dbReference>
<keyword evidence="2 4" id="KW-0238">DNA-binding</keyword>
<keyword evidence="3" id="KW-0804">Transcription</keyword>
<name>A0ABV7VC33_9PROT</name>
<protein>
    <submittedName>
        <fullName evidence="6">TetR/AcrR family transcriptional regulator</fullName>
    </submittedName>
</protein>
<evidence type="ECO:0000313" key="7">
    <source>
        <dbReference type="Proteomes" id="UP001595711"/>
    </source>
</evidence>
<reference evidence="7" key="1">
    <citation type="journal article" date="2019" name="Int. J. Syst. Evol. Microbiol.">
        <title>The Global Catalogue of Microorganisms (GCM) 10K type strain sequencing project: providing services to taxonomists for standard genome sequencing and annotation.</title>
        <authorList>
            <consortium name="The Broad Institute Genomics Platform"/>
            <consortium name="The Broad Institute Genome Sequencing Center for Infectious Disease"/>
            <person name="Wu L."/>
            <person name="Ma J."/>
        </authorList>
    </citation>
    <scope>NUCLEOTIDE SEQUENCE [LARGE SCALE GENOMIC DNA]</scope>
    <source>
        <strain evidence="7">KCTC 42182</strain>
    </source>
</reference>
<dbReference type="PANTHER" id="PTHR47506:SF7">
    <property type="entry name" value="TRANSCRIPTIONAL REGULATORY PROTEIN"/>
    <property type="match status" value="1"/>
</dbReference>
<dbReference type="InterPro" id="IPR036271">
    <property type="entry name" value="Tet_transcr_reg_TetR-rel_C_sf"/>
</dbReference>
<keyword evidence="7" id="KW-1185">Reference proteome</keyword>
<evidence type="ECO:0000259" key="5">
    <source>
        <dbReference type="PROSITE" id="PS50977"/>
    </source>
</evidence>
<evidence type="ECO:0000256" key="3">
    <source>
        <dbReference type="ARBA" id="ARBA00023163"/>
    </source>
</evidence>
<dbReference type="InterPro" id="IPR009057">
    <property type="entry name" value="Homeodomain-like_sf"/>
</dbReference>
<accession>A0ABV7VC33</accession>
<dbReference type="PRINTS" id="PR00455">
    <property type="entry name" value="HTHTETR"/>
</dbReference>
<evidence type="ECO:0000256" key="2">
    <source>
        <dbReference type="ARBA" id="ARBA00023125"/>
    </source>
</evidence>
<proteinExistence type="predicted"/>
<dbReference type="PANTHER" id="PTHR47506">
    <property type="entry name" value="TRANSCRIPTIONAL REGULATORY PROTEIN"/>
    <property type="match status" value="1"/>
</dbReference>
<feature type="domain" description="HTH tetR-type" evidence="5">
    <location>
        <begin position="9"/>
        <end position="69"/>
    </location>
</feature>
<dbReference type="Gene3D" id="1.10.10.60">
    <property type="entry name" value="Homeodomain-like"/>
    <property type="match status" value="1"/>
</dbReference>
<feature type="DNA-binding region" description="H-T-H motif" evidence="4">
    <location>
        <begin position="32"/>
        <end position="51"/>
    </location>
</feature>
<dbReference type="PROSITE" id="PS50977">
    <property type="entry name" value="HTH_TETR_2"/>
    <property type="match status" value="1"/>
</dbReference>
<keyword evidence="1" id="KW-0805">Transcription regulation</keyword>
<dbReference type="InterPro" id="IPR001647">
    <property type="entry name" value="HTH_TetR"/>
</dbReference>
<dbReference type="Gene3D" id="1.10.357.10">
    <property type="entry name" value="Tetracycline Repressor, domain 2"/>
    <property type="match status" value="1"/>
</dbReference>
<gene>
    <name evidence="6" type="ORF">ACFOOQ_03700</name>
</gene>
<comment type="caution">
    <text evidence="6">The sequence shown here is derived from an EMBL/GenBank/DDBJ whole genome shotgun (WGS) entry which is preliminary data.</text>
</comment>